<name>L8JME0_9BACT</name>
<dbReference type="EMBL" id="AMZN01000073">
    <property type="protein sequence ID" value="ELR69383.1"/>
    <property type="molecule type" value="Genomic_DNA"/>
</dbReference>
<evidence type="ECO:0000313" key="2">
    <source>
        <dbReference type="Proteomes" id="UP000011135"/>
    </source>
</evidence>
<dbReference type="PROSITE" id="PS51257">
    <property type="entry name" value="PROKAR_LIPOPROTEIN"/>
    <property type="match status" value="1"/>
</dbReference>
<organism evidence="1 2">
    <name type="scientific">Fulvivirga imtechensis AK7</name>
    <dbReference type="NCBI Taxonomy" id="1237149"/>
    <lineage>
        <taxon>Bacteria</taxon>
        <taxon>Pseudomonadati</taxon>
        <taxon>Bacteroidota</taxon>
        <taxon>Cytophagia</taxon>
        <taxon>Cytophagales</taxon>
        <taxon>Fulvivirgaceae</taxon>
        <taxon>Fulvivirga</taxon>
    </lineage>
</organism>
<protein>
    <recommendedName>
        <fullName evidence="3">Lipoprotein</fullName>
    </recommendedName>
</protein>
<sequence>MKKFIVGFISIIMVFLMVSCSSYTCPAYSKYAAKKQVKVRYR</sequence>
<dbReference type="STRING" id="1237149.C900_05073"/>
<proteinExistence type="predicted"/>
<evidence type="ECO:0008006" key="3">
    <source>
        <dbReference type="Google" id="ProtNLM"/>
    </source>
</evidence>
<evidence type="ECO:0000313" key="1">
    <source>
        <dbReference type="EMBL" id="ELR69383.1"/>
    </source>
</evidence>
<dbReference type="AlphaFoldDB" id="L8JME0"/>
<reference evidence="1 2" key="1">
    <citation type="submission" date="2012-12" db="EMBL/GenBank/DDBJ databases">
        <title>Genome assembly of Fulvivirga imtechensis AK7.</title>
        <authorList>
            <person name="Nupur N."/>
            <person name="Khatri I."/>
            <person name="Kumar R."/>
            <person name="Subramanian S."/>
            <person name="Pinnaka A."/>
        </authorList>
    </citation>
    <scope>NUCLEOTIDE SEQUENCE [LARGE SCALE GENOMIC DNA]</scope>
    <source>
        <strain evidence="1 2">AK7</strain>
    </source>
</reference>
<dbReference type="Proteomes" id="UP000011135">
    <property type="component" value="Unassembled WGS sequence"/>
</dbReference>
<keyword evidence="2" id="KW-1185">Reference proteome</keyword>
<gene>
    <name evidence="1" type="ORF">C900_05073</name>
</gene>
<comment type="caution">
    <text evidence="1">The sequence shown here is derived from an EMBL/GenBank/DDBJ whole genome shotgun (WGS) entry which is preliminary data.</text>
</comment>
<accession>L8JME0</accession>